<evidence type="ECO:0000313" key="3">
    <source>
        <dbReference type="Proteomes" id="UP000037069"/>
    </source>
</evidence>
<name>A0A0L0BMI3_LUCCU</name>
<protein>
    <submittedName>
        <fullName evidence="2">Uncharacterized protein</fullName>
    </submittedName>
</protein>
<organism evidence="2 3">
    <name type="scientific">Lucilia cuprina</name>
    <name type="common">Green bottle fly</name>
    <name type="synonym">Australian sheep blowfly</name>
    <dbReference type="NCBI Taxonomy" id="7375"/>
    <lineage>
        <taxon>Eukaryota</taxon>
        <taxon>Metazoa</taxon>
        <taxon>Ecdysozoa</taxon>
        <taxon>Arthropoda</taxon>
        <taxon>Hexapoda</taxon>
        <taxon>Insecta</taxon>
        <taxon>Pterygota</taxon>
        <taxon>Neoptera</taxon>
        <taxon>Endopterygota</taxon>
        <taxon>Diptera</taxon>
        <taxon>Brachycera</taxon>
        <taxon>Muscomorpha</taxon>
        <taxon>Oestroidea</taxon>
        <taxon>Calliphoridae</taxon>
        <taxon>Luciliinae</taxon>
        <taxon>Lucilia</taxon>
    </lineage>
</organism>
<dbReference type="Proteomes" id="UP000037069">
    <property type="component" value="Unassembled WGS sequence"/>
</dbReference>
<sequence length="167" mass="17133">MTAKTYISNSISKALCGSSGSNLPSLSSLSESDTPSGISSVVLTMCKGLGSIFLLRQRPALRVKISDTLRLAASASSCCAEELTKSSSFSSFDDEEDSSSGGGFIHSSKSRPSGRGTLRWAFGATGISSPANSKAISCIISIANVGMAVGWSWAAVSLLSAPIKSIL</sequence>
<keyword evidence="3" id="KW-1185">Reference proteome</keyword>
<dbReference type="EMBL" id="JRES01001642">
    <property type="protein sequence ID" value="KNC21251.1"/>
    <property type="molecule type" value="Genomic_DNA"/>
</dbReference>
<accession>A0A0L0BMI3</accession>
<proteinExistence type="predicted"/>
<comment type="caution">
    <text evidence="2">The sequence shown here is derived from an EMBL/GenBank/DDBJ whole genome shotgun (WGS) entry which is preliminary data.</text>
</comment>
<reference evidence="2 3" key="1">
    <citation type="journal article" date="2015" name="Nat. Commun.">
        <title>Lucilia cuprina genome unlocks parasitic fly biology to underpin future interventions.</title>
        <authorList>
            <person name="Anstead C.A."/>
            <person name="Korhonen P.K."/>
            <person name="Young N.D."/>
            <person name="Hall R.S."/>
            <person name="Jex A.R."/>
            <person name="Murali S.C."/>
            <person name="Hughes D.S."/>
            <person name="Lee S.F."/>
            <person name="Perry T."/>
            <person name="Stroehlein A.J."/>
            <person name="Ansell B.R."/>
            <person name="Breugelmans B."/>
            <person name="Hofmann A."/>
            <person name="Qu J."/>
            <person name="Dugan S."/>
            <person name="Lee S.L."/>
            <person name="Chao H."/>
            <person name="Dinh H."/>
            <person name="Han Y."/>
            <person name="Doddapaneni H.V."/>
            <person name="Worley K.C."/>
            <person name="Muzny D.M."/>
            <person name="Ioannidis P."/>
            <person name="Waterhouse R.M."/>
            <person name="Zdobnov E.M."/>
            <person name="James P.J."/>
            <person name="Bagnall N.H."/>
            <person name="Kotze A.C."/>
            <person name="Gibbs R.A."/>
            <person name="Richards S."/>
            <person name="Batterham P."/>
            <person name="Gasser R.B."/>
        </authorList>
    </citation>
    <scope>NUCLEOTIDE SEQUENCE [LARGE SCALE GENOMIC DNA]</scope>
    <source>
        <strain evidence="2 3">LS</strain>
        <tissue evidence="2">Full body</tissue>
    </source>
</reference>
<evidence type="ECO:0000313" key="2">
    <source>
        <dbReference type="EMBL" id="KNC21251.1"/>
    </source>
</evidence>
<gene>
    <name evidence="2" type="ORF">FF38_13910</name>
</gene>
<evidence type="ECO:0000256" key="1">
    <source>
        <dbReference type="SAM" id="MobiDB-lite"/>
    </source>
</evidence>
<dbReference type="AlphaFoldDB" id="A0A0L0BMI3"/>
<feature type="region of interest" description="Disordered" evidence="1">
    <location>
        <begin position="89"/>
        <end position="114"/>
    </location>
</feature>